<name>A0ACC3CDB4_PYRYE</name>
<reference evidence="1" key="1">
    <citation type="submission" date="2019-11" db="EMBL/GenBank/DDBJ databases">
        <title>Nori genome reveals adaptations in red seaweeds to the harsh intertidal environment.</title>
        <authorList>
            <person name="Wang D."/>
            <person name="Mao Y."/>
        </authorList>
    </citation>
    <scope>NUCLEOTIDE SEQUENCE</scope>
    <source>
        <tissue evidence="1">Gametophyte</tissue>
    </source>
</reference>
<sequence length="276" mass="29105">MAVHDAVKRVLQQKVKVRDRFASGGREEGGGWRHRGRPPCSMHPCGAVYAFLRVGVGAMRSISWFWSGSQGGKERFRRGNRSVVVLGEGGNGLCELWPRCLCRRRLPGPCWVRTGRCWCAPSPLSAGAPAWPPVRGCGRACRTASVSSSPCAGVRCAVALGSSQRAQGWGRGLTSVSVSVVCVCVVPPGFRGIILVARVGGSWPVLVGCGLCALVCPPPAALHPAPTTGTSPLLHQACYRTEGVNYRKKCAAVVAQYEAVHRAPGAPPASAAAEEE</sequence>
<accession>A0ACC3CDB4</accession>
<keyword evidence="2" id="KW-1185">Reference proteome</keyword>
<gene>
    <name evidence="1" type="ORF">I4F81_010671</name>
</gene>
<protein>
    <submittedName>
        <fullName evidence="1">Uncharacterized protein</fullName>
    </submittedName>
</protein>
<dbReference type="EMBL" id="CM020620">
    <property type="protein sequence ID" value="KAK1868177.1"/>
    <property type="molecule type" value="Genomic_DNA"/>
</dbReference>
<evidence type="ECO:0000313" key="2">
    <source>
        <dbReference type="Proteomes" id="UP000798662"/>
    </source>
</evidence>
<organism evidence="1 2">
    <name type="scientific">Pyropia yezoensis</name>
    <name type="common">Susabi-nori</name>
    <name type="synonym">Porphyra yezoensis</name>
    <dbReference type="NCBI Taxonomy" id="2788"/>
    <lineage>
        <taxon>Eukaryota</taxon>
        <taxon>Rhodophyta</taxon>
        <taxon>Bangiophyceae</taxon>
        <taxon>Bangiales</taxon>
        <taxon>Bangiaceae</taxon>
        <taxon>Pyropia</taxon>
    </lineage>
</organism>
<proteinExistence type="predicted"/>
<dbReference type="Proteomes" id="UP000798662">
    <property type="component" value="Chromosome 3"/>
</dbReference>
<evidence type="ECO:0000313" key="1">
    <source>
        <dbReference type="EMBL" id="KAK1868177.1"/>
    </source>
</evidence>
<comment type="caution">
    <text evidence="1">The sequence shown here is derived from an EMBL/GenBank/DDBJ whole genome shotgun (WGS) entry which is preliminary data.</text>
</comment>